<evidence type="ECO:0000313" key="1">
    <source>
        <dbReference type="EnsemblMetazoa" id="Aqu2.1.18196_001"/>
    </source>
</evidence>
<organism evidence="1">
    <name type="scientific">Amphimedon queenslandica</name>
    <name type="common">Sponge</name>
    <dbReference type="NCBI Taxonomy" id="400682"/>
    <lineage>
        <taxon>Eukaryota</taxon>
        <taxon>Metazoa</taxon>
        <taxon>Porifera</taxon>
        <taxon>Demospongiae</taxon>
        <taxon>Heteroscleromorpha</taxon>
        <taxon>Haplosclerida</taxon>
        <taxon>Niphatidae</taxon>
        <taxon>Amphimedon</taxon>
    </lineage>
</organism>
<proteinExistence type="predicted"/>
<accession>A0A1X7TT60</accession>
<dbReference type="InParanoid" id="A0A1X7TT60"/>
<sequence length="30" mass="3540">MLSFITYRGTEFHCCIDLCCCILHLVTQLY</sequence>
<protein>
    <submittedName>
        <fullName evidence="1">Uncharacterized protein</fullName>
    </submittedName>
</protein>
<dbReference type="EnsemblMetazoa" id="Aqu2.1.18196_001">
    <property type="protein sequence ID" value="Aqu2.1.18196_001"/>
    <property type="gene ID" value="Aqu2.1.18196"/>
</dbReference>
<name>A0A1X7TT60_AMPQE</name>
<reference evidence="1" key="1">
    <citation type="submission" date="2017-05" db="UniProtKB">
        <authorList>
            <consortium name="EnsemblMetazoa"/>
        </authorList>
    </citation>
    <scope>IDENTIFICATION</scope>
</reference>
<dbReference type="AlphaFoldDB" id="A0A1X7TT60"/>